<evidence type="ECO:0000256" key="1">
    <source>
        <dbReference type="SAM" id="Phobius"/>
    </source>
</evidence>
<organism evidence="2">
    <name type="scientific">marine sediment metagenome</name>
    <dbReference type="NCBI Taxonomy" id="412755"/>
    <lineage>
        <taxon>unclassified sequences</taxon>
        <taxon>metagenomes</taxon>
        <taxon>ecological metagenomes</taxon>
    </lineage>
</organism>
<dbReference type="AlphaFoldDB" id="A0A0F9JVP5"/>
<proteinExistence type="predicted"/>
<protein>
    <submittedName>
        <fullName evidence="2">Uncharacterized protein</fullName>
    </submittedName>
</protein>
<keyword evidence="1" id="KW-0472">Membrane</keyword>
<reference evidence="2" key="1">
    <citation type="journal article" date="2015" name="Nature">
        <title>Complex archaea that bridge the gap between prokaryotes and eukaryotes.</title>
        <authorList>
            <person name="Spang A."/>
            <person name="Saw J.H."/>
            <person name="Jorgensen S.L."/>
            <person name="Zaremba-Niedzwiedzka K."/>
            <person name="Martijn J."/>
            <person name="Lind A.E."/>
            <person name="van Eijk R."/>
            <person name="Schleper C."/>
            <person name="Guy L."/>
            <person name="Ettema T.J."/>
        </authorList>
    </citation>
    <scope>NUCLEOTIDE SEQUENCE</scope>
</reference>
<evidence type="ECO:0000313" key="2">
    <source>
        <dbReference type="EMBL" id="KKM13978.1"/>
    </source>
</evidence>
<gene>
    <name evidence="2" type="ORF">LCGC14_1710800</name>
</gene>
<feature type="transmembrane region" description="Helical" evidence="1">
    <location>
        <begin position="12"/>
        <end position="29"/>
    </location>
</feature>
<keyword evidence="1" id="KW-1133">Transmembrane helix</keyword>
<keyword evidence="1" id="KW-0812">Transmembrane</keyword>
<dbReference type="EMBL" id="LAZR01015254">
    <property type="protein sequence ID" value="KKM13978.1"/>
    <property type="molecule type" value="Genomic_DNA"/>
</dbReference>
<comment type="caution">
    <text evidence="2">The sequence shown here is derived from an EMBL/GenBank/DDBJ whole genome shotgun (WGS) entry which is preliminary data.</text>
</comment>
<sequence length="86" mass="9950">MMKVGDNEVAIFMWPFALTTEEIVAWLQVSRRMRNHLAQKQEEDKQIREYFAVSMGMTQTEADMYIDAHLNDVDLYPDPEKGPNGG</sequence>
<name>A0A0F9JVP5_9ZZZZ</name>
<accession>A0A0F9JVP5</accession>